<evidence type="ECO:0000313" key="4">
    <source>
        <dbReference type="Proteomes" id="UP001066276"/>
    </source>
</evidence>
<organism evidence="3 4">
    <name type="scientific">Pleurodeles waltl</name>
    <name type="common">Iberian ribbed newt</name>
    <dbReference type="NCBI Taxonomy" id="8319"/>
    <lineage>
        <taxon>Eukaryota</taxon>
        <taxon>Metazoa</taxon>
        <taxon>Chordata</taxon>
        <taxon>Craniata</taxon>
        <taxon>Vertebrata</taxon>
        <taxon>Euteleostomi</taxon>
        <taxon>Amphibia</taxon>
        <taxon>Batrachia</taxon>
        <taxon>Caudata</taxon>
        <taxon>Salamandroidea</taxon>
        <taxon>Salamandridae</taxon>
        <taxon>Pleurodelinae</taxon>
        <taxon>Pleurodeles</taxon>
    </lineage>
</organism>
<feature type="compositionally biased region" description="Pro residues" evidence="1">
    <location>
        <begin position="36"/>
        <end position="54"/>
    </location>
</feature>
<evidence type="ECO:0000256" key="1">
    <source>
        <dbReference type="SAM" id="MobiDB-lite"/>
    </source>
</evidence>
<keyword evidence="2" id="KW-1133">Transmembrane helix</keyword>
<protein>
    <submittedName>
        <fullName evidence="3">Uncharacterized protein</fullName>
    </submittedName>
</protein>
<evidence type="ECO:0000313" key="3">
    <source>
        <dbReference type="EMBL" id="KAJ1109246.1"/>
    </source>
</evidence>
<gene>
    <name evidence="3" type="ORF">NDU88_006609</name>
</gene>
<dbReference type="Proteomes" id="UP001066276">
    <property type="component" value="Chromosome 9"/>
</dbReference>
<comment type="caution">
    <text evidence="3">The sequence shown here is derived from an EMBL/GenBank/DDBJ whole genome shotgun (WGS) entry which is preliminary data.</text>
</comment>
<keyword evidence="2" id="KW-0472">Membrane</keyword>
<sequence length="145" mass="15709">MPHEENGERCSVSHDAHPSQPLSKHWSQTRASRSAPQPPLPECAPSPARPPHPPSFGNLSEDTRLLNSAPLSLQRLSSGFCFLTPQRHSAPPHARRRARGPALQLAAMFPNPVVRTPFLLELGTPSMSIVVFSVLLSVLVAICSS</sequence>
<dbReference type="EMBL" id="JANPWB010000013">
    <property type="protein sequence ID" value="KAJ1109246.1"/>
    <property type="molecule type" value="Genomic_DNA"/>
</dbReference>
<accession>A0AAV7MZR2</accession>
<dbReference type="AlphaFoldDB" id="A0AAV7MZR2"/>
<evidence type="ECO:0000256" key="2">
    <source>
        <dbReference type="SAM" id="Phobius"/>
    </source>
</evidence>
<feature type="compositionally biased region" description="Polar residues" evidence="1">
    <location>
        <begin position="20"/>
        <end position="32"/>
    </location>
</feature>
<proteinExistence type="predicted"/>
<name>A0AAV7MZR2_PLEWA</name>
<feature type="transmembrane region" description="Helical" evidence="2">
    <location>
        <begin position="118"/>
        <end position="142"/>
    </location>
</feature>
<keyword evidence="2" id="KW-0812">Transmembrane</keyword>
<feature type="compositionally biased region" description="Basic and acidic residues" evidence="1">
    <location>
        <begin position="1"/>
        <end position="17"/>
    </location>
</feature>
<keyword evidence="4" id="KW-1185">Reference proteome</keyword>
<reference evidence="3" key="1">
    <citation type="journal article" date="2022" name="bioRxiv">
        <title>Sequencing and chromosome-scale assembly of the giantPleurodeles waltlgenome.</title>
        <authorList>
            <person name="Brown T."/>
            <person name="Elewa A."/>
            <person name="Iarovenko S."/>
            <person name="Subramanian E."/>
            <person name="Araus A.J."/>
            <person name="Petzold A."/>
            <person name="Susuki M."/>
            <person name="Suzuki K.-i.T."/>
            <person name="Hayashi T."/>
            <person name="Toyoda A."/>
            <person name="Oliveira C."/>
            <person name="Osipova E."/>
            <person name="Leigh N.D."/>
            <person name="Simon A."/>
            <person name="Yun M.H."/>
        </authorList>
    </citation>
    <scope>NUCLEOTIDE SEQUENCE</scope>
    <source>
        <strain evidence="3">20211129_DDA</strain>
        <tissue evidence="3">Liver</tissue>
    </source>
</reference>
<feature type="region of interest" description="Disordered" evidence="1">
    <location>
        <begin position="1"/>
        <end position="62"/>
    </location>
</feature>